<evidence type="ECO:0000256" key="1">
    <source>
        <dbReference type="SAM" id="Phobius"/>
    </source>
</evidence>
<organism evidence="3 4">
    <name type="scientific">Glaciecola petra</name>
    <dbReference type="NCBI Taxonomy" id="3075602"/>
    <lineage>
        <taxon>Bacteria</taxon>
        <taxon>Pseudomonadati</taxon>
        <taxon>Pseudomonadota</taxon>
        <taxon>Gammaproteobacteria</taxon>
        <taxon>Alteromonadales</taxon>
        <taxon>Alteromonadaceae</taxon>
        <taxon>Glaciecola</taxon>
    </lineage>
</organism>
<name>A0ABU2ZP86_9ALTE</name>
<comment type="caution">
    <text evidence="3">The sequence shown here is derived from an EMBL/GenBank/DDBJ whole genome shotgun (WGS) entry which is preliminary data.</text>
</comment>
<feature type="transmembrane region" description="Helical" evidence="1">
    <location>
        <begin position="139"/>
        <end position="160"/>
    </location>
</feature>
<evidence type="ECO:0000313" key="4">
    <source>
        <dbReference type="Proteomes" id="UP001253545"/>
    </source>
</evidence>
<dbReference type="EMBL" id="JAVRHX010000001">
    <property type="protein sequence ID" value="MDT0594432.1"/>
    <property type="molecule type" value="Genomic_DNA"/>
</dbReference>
<dbReference type="Proteomes" id="UP001253545">
    <property type="component" value="Unassembled WGS sequence"/>
</dbReference>
<feature type="transmembrane region" description="Helical" evidence="1">
    <location>
        <begin position="51"/>
        <end position="78"/>
    </location>
</feature>
<dbReference type="InterPro" id="IPR024588">
    <property type="entry name" value="YejM_N"/>
</dbReference>
<keyword evidence="1" id="KW-0472">Membrane</keyword>
<dbReference type="Pfam" id="PF11893">
    <property type="entry name" value="DUF3413"/>
    <property type="match status" value="1"/>
</dbReference>
<protein>
    <submittedName>
        <fullName evidence="3">DUF3413 domain-containing protein</fullName>
    </submittedName>
</protein>
<gene>
    <name evidence="3" type="ORF">RM552_06215</name>
</gene>
<feature type="transmembrane region" description="Helical" evidence="1">
    <location>
        <begin position="85"/>
        <end position="108"/>
    </location>
</feature>
<keyword evidence="1" id="KW-0812">Transmembrane</keyword>
<keyword evidence="1" id="KW-1133">Transmembrane helix</keyword>
<keyword evidence="4" id="KW-1185">Reference proteome</keyword>
<feature type="domain" description="Inner membrane protein YejM N-terminal" evidence="2">
    <location>
        <begin position="7"/>
        <end position="256"/>
    </location>
</feature>
<dbReference type="RefSeq" id="WP_311367905.1">
    <property type="nucleotide sequence ID" value="NZ_JAVRHX010000001.1"/>
</dbReference>
<proteinExistence type="predicted"/>
<evidence type="ECO:0000313" key="3">
    <source>
        <dbReference type="EMBL" id="MDT0594432.1"/>
    </source>
</evidence>
<sequence length="500" mass="56878">MIYSESPRRQQITKHVGWGHWFALANIFMAIAISLVYLFSTPIADTPISFIYLITTWLGHTSFIIFLGFVILVLPLCYQIQNMRVLRATSSVIAASSLALLAFDALLYNKTGFHISFSSAELLRSETRGQIGAFGWLQWFYLILLFIIWLIFQLVIANAIYKRFDRLRKYKIAPYIIVTFVLCFISSHAIHVWADARLYTPVLKQDNMFPLSYPATAKTLMARYGLLDLENRQQLEELQYNSDSNRFNYPPQPVYCSVDNSKKVIVLAVVEASKNEVFAGLTANKYHLNTQPDDISLIRQLHYGIPNNLLSMTQNPSVVAELMEAFEVPYQSFIASQETEQVFAELSKQMLEANSGLFLASLTSAQLDQLDFNVLADNAKVLLIHKNQTLGHYQLHSNFDMPLVVSSNEDIAPTILQYFECNAQISRYSTGQALQAPTREWIVSTQDQNLVVLRYPLKTIVGTDGSHEVVNLETQTKVLKDIDTNLLSRSIKHLKDFSEQ</sequence>
<evidence type="ECO:0000259" key="2">
    <source>
        <dbReference type="Pfam" id="PF11893"/>
    </source>
</evidence>
<feature type="transmembrane region" description="Helical" evidence="1">
    <location>
        <begin position="21"/>
        <end position="39"/>
    </location>
</feature>
<reference evidence="3 4" key="1">
    <citation type="submission" date="2023-09" db="EMBL/GenBank/DDBJ databases">
        <authorList>
            <person name="Rey-Velasco X."/>
        </authorList>
    </citation>
    <scope>NUCLEOTIDE SEQUENCE [LARGE SCALE GENOMIC DNA]</scope>
    <source>
        <strain evidence="3 4">P117</strain>
    </source>
</reference>
<feature type="transmembrane region" description="Helical" evidence="1">
    <location>
        <begin position="172"/>
        <end position="194"/>
    </location>
</feature>
<accession>A0ABU2ZP86</accession>